<feature type="region of interest" description="Disordered" evidence="6">
    <location>
        <begin position="1"/>
        <end position="21"/>
    </location>
</feature>
<dbReference type="PROSITE" id="PS50109">
    <property type="entry name" value="HIS_KIN"/>
    <property type="match status" value="1"/>
</dbReference>
<protein>
    <recommendedName>
        <fullName evidence="2">histidine kinase</fullName>
        <ecNumber evidence="2">2.7.13.3</ecNumber>
    </recommendedName>
</protein>
<evidence type="ECO:0000256" key="2">
    <source>
        <dbReference type="ARBA" id="ARBA00012438"/>
    </source>
</evidence>
<evidence type="ECO:0000313" key="10">
    <source>
        <dbReference type="EMBL" id="RTQ45912.1"/>
    </source>
</evidence>
<evidence type="ECO:0000256" key="5">
    <source>
        <dbReference type="ARBA" id="ARBA00022777"/>
    </source>
</evidence>
<organism evidence="10 11">
    <name type="scientific">Hymenobacter gummosus</name>
    <dbReference type="NCBI Taxonomy" id="1776032"/>
    <lineage>
        <taxon>Bacteria</taxon>
        <taxon>Pseudomonadati</taxon>
        <taxon>Bacteroidota</taxon>
        <taxon>Cytophagia</taxon>
        <taxon>Cytophagales</taxon>
        <taxon>Hymenobacteraceae</taxon>
        <taxon>Hymenobacter</taxon>
    </lineage>
</organism>
<dbReference type="OrthoDB" id="5401121at2"/>
<evidence type="ECO:0000256" key="1">
    <source>
        <dbReference type="ARBA" id="ARBA00000085"/>
    </source>
</evidence>
<accession>A0A431TWY2</accession>
<dbReference type="SUPFAM" id="SSF55874">
    <property type="entry name" value="ATPase domain of HSP90 chaperone/DNA topoisomerase II/histidine kinase"/>
    <property type="match status" value="1"/>
</dbReference>
<keyword evidence="4" id="KW-0808">Transferase</keyword>
<dbReference type="InterPro" id="IPR029016">
    <property type="entry name" value="GAF-like_dom_sf"/>
</dbReference>
<feature type="domain" description="PAS" evidence="8">
    <location>
        <begin position="1398"/>
        <end position="1468"/>
    </location>
</feature>
<dbReference type="InterPro" id="IPR000014">
    <property type="entry name" value="PAS"/>
</dbReference>
<comment type="catalytic activity">
    <reaction evidence="1">
        <text>ATP + protein L-histidine = ADP + protein N-phospho-L-histidine.</text>
        <dbReference type="EC" id="2.7.13.3"/>
    </reaction>
</comment>
<dbReference type="InterPro" id="IPR001610">
    <property type="entry name" value="PAC"/>
</dbReference>
<evidence type="ECO:0000259" key="9">
    <source>
        <dbReference type="PROSITE" id="PS50113"/>
    </source>
</evidence>
<dbReference type="RefSeq" id="WP_126695768.1">
    <property type="nucleotide sequence ID" value="NZ_RXOF01000018.1"/>
</dbReference>
<dbReference type="GO" id="GO:0004673">
    <property type="term" value="F:protein histidine kinase activity"/>
    <property type="evidence" value="ECO:0007669"/>
    <property type="project" value="UniProtKB-EC"/>
</dbReference>
<dbReference type="SMART" id="SM00091">
    <property type="entry name" value="PAS"/>
    <property type="match status" value="7"/>
</dbReference>
<dbReference type="Pfam" id="PF01590">
    <property type="entry name" value="GAF"/>
    <property type="match status" value="3"/>
</dbReference>
<sequence length="2480" mass="275266">MPASTSPADADSPLEPSEPTPAAVAAALHALPWAVLQLTAAGAVSLLNPAAEALWGVPAAAVLGRAPAAVQPAVLPPAVLQALSSLAADDAPTAPLWLPRTGQWVRLRAAAAPEGGRWIYWETVAAPPSAEKRSADEHLLQHTIDSSLDLVQVFRAVRDEQGEVVDFVWVLNNAAAERVYGDVIGCSLLALNPGVVAEGIFDTFQRVLETGVPDQSERHYVHEQFDGWFLQSTVKLDDGVTTTTHDITQRKRMEQELRESKALLQDIIDAPHIGLAVYRAVRNAAGDIVDFVHEYINRASRAMLGEDFTGKLFTDHGDNGRQQLPQLIEVIESGQGNSYVREASFRGRQVWFAITNAPLDADRLVHTWEDVTERRQAEAEILRLKEELAQQAQDRYYSLFAAMDEGVSILEMIYDDDGRPVDMRWVEVNPAFEKITGLRDVAGKLTSSFVPTEQYWLEAYDSVVKTGKPLRYENYHAGIQQWYRTHTSRIGGPESRVVANVFEDITERKRHEAQLRHAAEAETLRRQLADALGPLTDPVAIQEAVTRLARQHFGADRCYYCEIEHDQAIIRRDAATAGLPSVAGTYPLASFALLQAVIEAGRPLVVRDVRQDAAVDENLRQLCVQLQVISYLDVPVIKHGQPAGVLCLVQSQPRDWTAAEAALAAEVAERTWAAVERARTELALQLSEARLRTLVASLPGAAVFVVDADLRYQLAEGEALAAAGLRPADLLGRTVAEAMPPEQVVLHEAHYRQALAGESFALEHEAHGHAYLSRGVPLPGPAGQPPAALVVSYDITARKQAEAALAASEEKYRALFTSMDEGFCIIEVLFDEQQQAVDYRFLEMNPAFGRQTGLANAAGRTMRELAPELEAFWFEVYGRIALTGEPARFEHAAAALGRYYDVYALRVGAPADRRVAVLFNDIAERKQREQRQQFLLKLSDKLRTEPSADAVANCALRLLGEELGLDRCYIAEYRLEADRADFTHQVGNDRVPPLPAGGIRLSDFPEAFRVVLDRTLVIEDFAQTEGLSDTDRHNIGALGLRALVAATLRQGPHQPHWVVVAVSAAPRRWTPGEIALLEEVTERTWAAMERARAEEALRESEANYRTLFNSMDEGVSTLQLLFDEAGKVVDFIYLAHNPALTRQTGLGPDMVGQRVSTLFPELETYWLEVYERVSKTGKPERHEYYFATLASWFDIYVSCIGEKGSDQVACVYNNITERKRREADAALRVAISGDLNRLSGESEMLAAVGAHLTRHLQLACWHYVDVDEARGEVTLRHFWHEQNVPSILGTYPIADFLPPHVVADMRAGAPAVVADVQVDIPSDSAAGLALQAGAAAQKIGAYIAVPYSVGGNWKAYFAVADSRPRHWTEGELALVQDVAARIFPRIERARAEEALRASEEQFRTVANLVPDLLWRSDAQGGRTWYNQRWHEHTGQPPEDAAGAGWLDVIHPDDRPESERRYRAAVQGGQPLRLEHRVRSAQGEYRWFQVQARPIRDAQGSITEWFGAATDIHARRLSEERLRRSAALDAFRVQLTDALRPLTEPEAIQAAACRVLGEHLGVSRVSYADVEGAELVLRPGYVRSGAPLVGRAALATLGDTVLEAFRRGETLAVDDVRLEARFSPTERARLQDARVLALAGVLLEHDEQWRGVWLLHHEQPRAWTDQELDLLQETAARTWATAERARAGQIMAADLRATQLLRELGARLTSETNPHVLYDELLQAAVQLLRADAGTLQLLDETTWQLRLLATHGISPQLQARFRRVDAGSGSSCGRALASGERALVYFDDPDTPDHDGALKLHLEAGLRAAQSTPLVTRAGRHIGMLSTHWRQPRPLTERQLGFLDLLARQAADLLEQHQAEEVLRRSEEQFRTVANLVPDLLWRCDAQGHSDWHNQRWYEYTGQTPEQTTRHGWQRAIHPADRPRIEQQYAAAAAAGESAWRHECRLCDLRGTYRWFLVQLLPFHNELGEILHWYGAATDIHQRKLAEEAMEADKAWLAREVAERTRALQESTELLQSIYDTSLIGMSVLLAERDETGAVQDFRIAVINRELARETGRTDLVGKLYAQEFPGIVPSGLFALMRRALDTGEPQQVEYYYPFDGFNKWFAATFVKLAERDGLAASNLDITERKRAEEERLKNFTLLQQSEEVARLGSWEYDVGTGRMHWSAGMYGLFGLPAGSAVGPDAYQQAATPDAHAAARRLVQQLRQGQQPLDATLRIRVGEQTRTLRIKSVVVPDEQGRPGKVLGVDVDITDLQRLQAENLRLQLEQQQQLFNAVLDAQETERQRIAEGLHNGVGQLLYATKLQLTQLRPAAPPELWTRTDALLADAIRQTRALSHELVPTVLNEFGLAAALEDICRKLSGPQLHFHCTVEVDEPLPQLLQVAVYRITQELAQNVVKHAGATEATLALETVPGFVLLRAEDNGVGFAPDAPPGLGLRTIRDRVALLGGSVDLGSAERIGTYVRIRLPLPGAPPAPRPE</sequence>
<gene>
    <name evidence="10" type="ORF">EJV47_24085</name>
</gene>
<dbReference type="Pfam" id="PF02518">
    <property type="entry name" value="HATPase_c"/>
    <property type="match status" value="1"/>
</dbReference>
<dbReference type="CDD" id="cd00130">
    <property type="entry name" value="PAS"/>
    <property type="match status" value="2"/>
</dbReference>
<dbReference type="InterPro" id="IPR003018">
    <property type="entry name" value="GAF"/>
</dbReference>
<dbReference type="SUPFAM" id="SSF55781">
    <property type="entry name" value="GAF domain-like"/>
    <property type="match status" value="5"/>
</dbReference>
<dbReference type="FunFam" id="3.30.450.20:FF:000099">
    <property type="entry name" value="Sensory box sensor histidine kinase"/>
    <property type="match status" value="2"/>
</dbReference>
<dbReference type="NCBIfam" id="TIGR00229">
    <property type="entry name" value="sensory_box"/>
    <property type="match status" value="4"/>
</dbReference>
<dbReference type="Gene3D" id="1.20.5.1930">
    <property type="match status" value="1"/>
</dbReference>
<dbReference type="PROSITE" id="PS50113">
    <property type="entry name" value="PAC"/>
    <property type="match status" value="2"/>
</dbReference>
<evidence type="ECO:0000256" key="4">
    <source>
        <dbReference type="ARBA" id="ARBA00022679"/>
    </source>
</evidence>
<evidence type="ECO:0000256" key="6">
    <source>
        <dbReference type="SAM" id="MobiDB-lite"/>
    </source>
</evidence>
<dbReference type="SMART" id="SM00086">
    <property type="entry name" value="PAC"/>
    <property type="match status" value="3"/>
</dbReference>
<dbReference type="InterPro" id="IPR052162">
    <property type="entry name" value="Sensor_kinase/Photoreceptor"/>
</dbReference>
<dbReference type="InterPro" id="IPR003594">
    <property type="entry name" value="HATPase_dom"/>
</dbReference>
<evidence type="ECO:0000259" key="8">
    <source>
        <dbReference type="PROSITE" id="PS50112"/>
    </source>
</evidence>
<dbReference type="Pfam" id="PF13188">
    <property type="entry name" value="PAS_8"/>
    <property type="match status" value="2"/>
</dbReference>
<dbReference type="SUPFAM" id="SSF55785">
    <property type="entry name" value="PYP-like sensor domain (PAS domain)"/>
    <property type="match status" value="11"/>
</dbReference>
<dbReference type="PROSITE" id="PS50112">
    <property type="entry name" value="PAS"/>
    <property type="match status" value="2"/>
</dbReference>
<dbReference type="SMART" id="SM00065">
    <property type="entry name" value="GAF"/>
    <property type="match status" value="5"/>
</dbReference>
<dbReference type="InterPro" id="IPR005467">
    <property type="entry name" value="His_kinase_dom"/>
</dbReference>
<feature type="domain" description="PAC" evidence="9">
    <location>
        <begin position="1471"/>
        <end position="1523"/>
    </location>
</feature>
<keyword evidence="11" id="KW-1185">Reference proteome</keyword>
<dbReference type="Pfam" id="PF13185">
    <property type="entry name" value="GAF_2"/>
    <property type="match status" value="1"/>
</dbReference>
<dbReference type="InterPro" id="IPR036890">
    <property type="entry name" value="HATPase_C_sf"/>
</dbReference>
<keyword evidence="3" id="KW-0597">Phosphoprotein</keyword>
<dbReference type="Gene3D" id="3.30.565.10">
    <property type="entry name" value="Histidine kinase-like ATPase, C-terminal domain"/>
    <property type="match status" value="1"/>
</dbReference>
<feature type="domain" description="PAS" evidence="8">
    <location>
        <begin position="687"/>
        <end position="758"/>
    </location>
</feature>
<dbReference type="InterPro" id="IPR000700">
    <property type="entry name" value="PAS-assoc_C"/>
</dbReference>
<dbReference type="CDD" id="cd16917">
    <property type="entry name" value="HATPase_UhpB-NarQ-NarX-like"/>
    <property type="match status" value="1"/>
</dbReference>
<dbReference type="PANTHER" id="PTHR43304:SF1">
    <property type="entry name" value="PAC DOMAIN-CONTAINING PROTEIN"/>
    <property type="match status" value="1"/>
</dbReference>
<dbReference type="Pfam" id="PF08447">
    <property type="entry name" value="PAS_3"/>
    <property type="match status" value="2"/>
</dbReference>
<dbReference type="InterPro" id="IPR013655">
    <property type="entry name" value="PAS_fold_3"/>
</dbReference>
<dbReference type="Pfam" id="PF08448">
    <property type="entry name" value="PAS_4"/>
    <property type="match status" value="1"/>
</dbReference>
<comment type="caution">
    <text evidence="10">The sequence shown here is derived from an EMBL/GenBank/DDBJ whole genome shotgun (WGS) entry which is preliminary data.</text>
</comment>
<dbReference type="PANTHER" id="PTHR43304">
    <property type="entry name" value="PHYTOCHROME-LIKE PROTEIN CPH1"/>
    <property type="match status" value="1"/>
</dbReference>
<dbReference type="SMART" id="SM00387">
    <property type="entry name" value="HATPase_c"/>
    <property type="match status" value="1"/>
</dbReference>
<evidence type="ECO:0000256" key="3">
    <source>
        <dbReference type="ARBA" id="ARBA00022553"/>
    </source>
</evidence>
<feature type="domain" description="Histidine kinase" evidence="7">
    <location>
        <begin position="2386"/>
        <end position="2472"/>
    </location>
</feature>
<evidence type="ECO:0000259" key="7">
    <source>
        <dbReference type="PROSITE" id="PS50109"/>
    </source>
</evidence>
<dbReference type="InterPro" id="IPR013656">
    <property type="entry name" value="PAS_4"/>
</dbReference>
<dbReference type="Gene3D" id="3.30.450.20">
    <property type="entry name" value="PAS domain"/>
    <property type="match status" value="10"/>
</dbReference>
<feature type="domain" description="PAC" evidence="9">
    <location>
        <begin position="1940"/>
        <end position="1992"/>
    </location>
</feature>
<proteinExistence type="predicted"/>
<dbReference type="EC" id="2.7.13.3" evidence="2"/>
<dbReference type="Proteomes" id="UP000282184">
    <property type="component" value="Unassembled WGS sequence"/>
</dbReference>
<dbReference type="Gene3D" id="3.30.450.40">
    <property type="match status" value="5"/>
</dbReference>
<dbReference type="EMBL" id="RXOF01000018">
    <property type="protein sequence ID" value="RTQ45912.1"/>
    <property type="molecule type" value="Genomic_DNA"/>
</dbReference>
<keyword evidence="5" id="KW-0418">Kinase</keyword>
<reference evidence="10 11" key="1">
    <citation type="submission" date="2018-12" db="EMBL/GenBank/DDBJ databases">
        <title>Hymenobacter gummosus sp. nov., isolated from a spring.</title>
        <authorList>
            <person name="Nie L."/>
        </authorList>
    </citation>
    <scope>NUCLEOTIDE SEQUENCE [LARGE SCALE GENOMIC DNA]</scope>
    <source>
        <strain evidence="10 11">KCTC 52166</strain>
    </source>
</reference>
<name>A0A431TWY2_9BACT</name>
<dbReference type="InterPro" id="IPR035965">
    <property type="entry name" value="PAS-like_dom_sf"/>
</dbReference>
<evidence type="ECO:0000313" key="11">
    <source>
        <dbReference type="Proteomes" id="UP000282184"/>
    </source>
</evidence>